<name>A0A364NRM5_9GAMM</name>
<keyword evidence="5 8" id="KW-0812">Transmembrane</keyword>
<keyword evidence="7 8" id="KW-0472">Membrane</keyword>
<dbReference type="Proteomes" id="UP000250744">
    <property type="component" value="Unassembled WGS sequence"/>
</dbReference>
<evidence type="ECO:0000256" key="3">
    <source>
        <dbReference type="ARBA" id="ARBA00022448"/>
    </source>
</evidence>
<dbReference type="Pfam" id="PF04066">
    <property type="entry name" value="MrpF_PhaF"/>
    <property type="match status" value="1"/>
</dbReference>
<comment type="similarity">
    <text evidence="2">Belongs to the CPA3 antiporters (TC 2.A.63) subunit F family.</text>
</comment>
<evidence type="ECO:0000256" key="2">
    <source>
        <dbReference type="ARBA" id="ARBA00009212"/>
    </source>
</evidence>
<evidence type="ECO:0000256" key="8">
    <source>
        <dbReference type="SAM" id="Phobius"/>
    </source>
</evidence>
<dbReference type="EMBL" id="QKRX01000001">
    <property type="protein sequence ID" value="RAU19527.1"/>
    <property type="molecule type" value="Genomic_DNA"/>
</dbReference>
<evidence type="ECO:0000256" key="5">
    <source>
        <dbReference type="ARBA" id="ARBA00022692"/>
    </source>
</evidence>
<feature type="transmembrane region" description="Helical" evidence="8">
    <location>
        <begin position="6"/>
        <end position="24"/>
    </location>
</feature>
<sequence length="91" mass="9977">MNSLYSITLVILLLSLLMGVFRIWRGPRMADRIMAAQLTGSTGVAVLLIFAELQNQPAARDTALVLALLAMLVAIAFVGRVWGFTREKKDS</sequence>
<feature type="transmembrane region" description="Helical" evidence="8">
    <location>
        <begin position="33"/>
        <end position="51"/>
    </location>
</feature>
<dbReference type="GO" id="GO:0015385">
    <property type="term" value="F:sodium:proton antiporter activity"/>
    <property type="evidence" value="ECO:0007669"/>
    <property type="project" value="TreeGrafter"/>
</dbReference>
<evidence type="ECO:0000313" key="10">
    <source>
        <dbReference type="Proteomes" id="UP000250744"/>
    </source>
</evidence>
<keyword evidence="4" id="KW-1003">Cell membrane</keyword>
<feature type="transmembrane region" description="Helical" evidence="8">
    <location>
        <begin position="63"/>
        <end position="83"/>
    </location>
</feature>
<dbReference type="AlphaFoldDB" id="A0A364NRM5"/>
<comment type="subcellular location">
    <subcellularLocation>
        <location evidence="1">Cell membrane</location>
        <topology evidence="1">Multi-pass membrane protein</topology>
    </subcellularLocation>
</comment>
<evidence type="ECO:0000256" key="6">
    <source>
        <dbReference type="ARBA" id="ARBA00022989"/>
    </source>
</evidence>
<accession>A0A364NRM5</accession>
<dbReference type="InterPro" id="IPR007208">
    <property type="entry name" value="MrpF/PhaF-like"/>
</dbReference>
<dbReference type="PANTHER" id="PTHR34702:SF1">
    <property type="entry name" value="NA(+)_H(+) ANTIPORTER SUBUNIT F"/>
    <property type="match status" value="1"/>
</dbReference>
<evidence type="ECO:0000256" key="1">
    <source>
        <dbReference type="ARBA" id="ARBA00004651"/>
    </source>
</evidence>
<keyword evidence="6 8" id="KW-1133">Transmembrane helix</keyword>
<protein>
    <submittedName>
        <fullName evidence="9">pH regulation protein F</fullName>
    </submittedName>
</protein>
<organism evidence="9 10">
    <name type="scientific">Nitrincola tibetensis</name>
    <dbReference type="NCBI Taxonomy" id="2219697"/>
    <lineage>
        <taxon>Bacteria</taxon>
        <taxon>Pseudomonadati</taxon>
        <taxon>Pseudomonadota</taxon>
        <taxon>Gammaproteobacteria</taxon>
        <taxon>Oceanospirillales</taxon>
        <taxon>Oceanospirillaceae</taxon>
        <taxon>Nitrincola</taxon>
    </lineage>
</organism>
<dbReference type="PANTHER" id="PTHR34702">
    <property type="entry name" value="NA(+)/H(+) ANTIPORTER SUBUNIT F1"/>
    <property type="match status" value="1"/>
</dbReference>
<evidence type="ECO:0000256" key="4">
    <source>
        <dbReference type="ARBA" id="ARBA00022475"/>
    </source>
</evidence>
<keyword evidence="10" id="KW-1185">Reference proteome</keyword>
<proteinExistence type="inferred from homology"/>
<comment type="caution">
    <text evidence="9">The sequence shown here is derived from an EMBL/GenBank/DDBJ whole genome shotgun (WGS) entry which is preliminary data.</text>
</comment>
<reference evidence="9 10" key="1">
    <citation type="submission" date="2018-06" db="EMBL/GenBank/DDBJ databases">
        <title>Nitrincola tibetense sp. nov., isolated from Lake XuguoCo on Tibetan Plateau.</title>
        <authorList>
            <person name="Xing P."/>
        </authorList>
    </citation>
    <scope>NUCLEOTIDE SEQUENCE [LARGE SCALE GENOMIC DNA]</scope>
    <source>
        <strain evidence="10">xg18</strain>
    </source>
</reference>
<keyword evidence="3" id="KW-0813">Transport</keyword>
<dbReference type="GO" id="GO:0005886">
    <property type="term" value="C:plasma membrane"/>
    <property type="evidence" value="ECO:0007669"/>
    <property type="project" value="UniProtKB-SubCell"/>
</dbReference>
<gene>
    <name evidence="9" type="ORF">DN062_00070</name>
</gene>
<dbReference type="OrthoDB" id="6170784at2"/>
<evidence type="ECO:0000313" key="9">
    <source>
        <dbReference type="EMBL" id="RAU19527.1"/>
    </source>
</evidence>
<evidence type="ECO:0000256" key="7">
    <source>
        <dbReference type="ARBA" id="ARBA00023136"/>
    </source>
</evidence>